<keyword evidence="3" id="KW-1185">Reference proteome</keyword>
<evidence type="ECO:0000313" key="3">
    <source>
        <dbReference type="Proteomes" id="UP000011115"/>
    </source>
</evidence>
<reference evidence="3" key="1">
    <citation type="journal article" date="2011" name="Nature">
        <title>Genome sequence and analysis of the tuber crop potato.</title>
        <authorList>
            <consortium name="The Potato Genome Sequencing Consortium"/>
        </authorList>
    </citation>
    <scope>NUCLEOTIDE SEQUENCE [LARGE SCALE GENOMIC DNA]</scope>
    <source>
        <strain evidence="3">cv. DM1-3 516 R44</strain>
    </source>
</reference>
<dbReference type="EnsemblPlants" id="PGSC0003DMT400091779">
    <property type="protein sequence ID" value="PGSC0003DMT400091779"/>
    <property type="gene ID" value="PGSC0003DMG400041350"/>
</dbReference>
<sequence length="165" mass="19514">MKKDKNVEMDLTREDLRIKLRRFKQEIQETKERRIEMELAITVAQAKSAALDVELATMMVRFAIMNQETTAMRKKDDDIALRLQRLREKYSYFNQEANVTGPEYTELEAIEEEPEEEIVYRPPFQGRLKEGDEKITLETYQREHSWEQKLFRVLSCTSGFGLNAS</sequence>
<evidence type="ECO:0000313" key="2">
    <source>
        <dbReference type="EnsemblPlants" id="PGSC0003DMT400091779"/>
    </source>
</evidence>
<dbReference type="AlphaFoldDB" id="M1DND8"/>
<reference evidence="2" key="2">
    <citation type="submission" date="2015-06" db="UniProtKB">
        <authorList>
            <consortium name="EnsemblPlants"/>
        </authorList>
    </citation>
    <scope>IDENTIFICATION</scope>
    <source>
        <strain evidence="2">DM1-3 516 R44</strain>
    </source>
</reference>
<name>M1DND8_SOLTU</name>
<accession>M1DND8</accession>
<feature type="coiled-coil region" evidence="1">
    <location>
        <begin position="13"/>
        <end position="40"/>
    </location>
</feature>
<keyword evidence="1" id="KW-0175">Coiled coil</keyword>
<dbReference type="InParanoid" id="M1DND8"/>
<protein>
    <submittedName>
        <fullName evidence="2">Uncharacterized protein</fullName>
    </submittedName>
</protein>
<organism evidence="2 3">
    <name type="scientific">Solanum tuberosum</name>
    <name type="common">Potato</name>
    <dbReference type="NCBI Taxonomy" id="4113"/>
    <lineage>
        <taxon>Eukaryota</taxon>
        <taxon>Viridiplantae</taxon>
        <taxon>Streptophyta</taxon>
        <taxon>Embryophyta</taxon>
        <taxon>Tracheophyta</taxon>
        <taxon>Spermatophyta</taxon>
        <taxon>Magnoliopsida</taxon>
        <taxon>eudicotyledons</taxon>
        <taxon>Gunneridae</taxon>
        <taxon>Pentapetalae</taxon>
        <taxon>asterids</taxon>
        <taxon>lamiids</taxon>
        <taxon>Solanales</taxon>
        <taxon>Solanaceae</taxon>
        <taxon>Solanoideae</taxon>
        <taxon>Solaneae</taxon>
        <taxon>Solanum</taxon>
    </lineage>
</organism>
<proteinExistence type="predicted"/>
<evidence type="ECO:0000256" key="1">
    <source>
        <dbReference type="SAM" id="Coils"/>
    </source>
</evidence>
<dbReference type="PaxDb" id="4113-PGSC0003DMT400091779"/>
<dbReference type="Proteomes" id="UP000011115">
    <property type="component" value="Unassembled WGS sequence"/>
</dbReference>
<dbReference type="Gramene" id="PGSC0003DMT400091779">
    <property type="protein sequence ID" value="PGSC0003DMT400091779"/>
    <property type="gene ID" value="PGSC0003DMG400041350"/>
</dbReference>
<dbReference type="HOGENOM" id="CLU_106060_2_0_1"/>